<evidence type="ECO:0000313" key="10">
    <source>
        <dbReference type="Proteomes" id="UP000095342"/>
    </source>
</evidence>
<dbReference type="GO" id="GO:0003676">
    <property type="term" value="F:nucleic acid binding"/>
    <property type="evidence" value="ECO:0007669"/>
    <property type="project" value="InterPro"/>
</dbReference>
<evidence type="ECO:0000256" key="3">
    <source>
        <dbReference type="ARBA" id="ARBA00012141"/>
    </source>
</evidence>
<sequence length="192" mass="20587">MRIIGGRWRGRRIEFPDAEGLRPTADRVRETLFNWLQGPLPGARCLDLFAGSGALGLEAASRGAGEVVLVEAAPAVAAALSASVARLGAEHVDVLHIDAQRYLQGNPEPFDIVFLDPPFAQDAQGALLETLSGCGWLAHEAWIYLEYPADRPLPALPGGMELHRHQRAGQAAYALLRWTASDGTDGGAEVDE</sequence>
<reference evidence="9 10" key="1">
    <citation type="submission" date="2016-09" db="EMBL/GenBank/DDBJ databases">
        <title>Acidihalobacter prosperus V6 (DSM14174).</title>
        <authorList>
            <person name="Khaleque H.N."/>
            <person name="Ramsay J.P."/>
            <person name="Murphy R.J.T."/>
            <person name="Kaksonen A.H."/>
            <person name="Boxall N.J."/>
            <person name="Watkin E.L.J."/>
        </authorList>
    </citation>
    <scope>NUCLEOTIDE SEQUENCE [LARGE SCALE GENOMIC DNA]</scope>
    <source>
        <strain evidence="9 10">V6</strain>
    </source>
</reference>
<keyword evidence="8" id="KW-0949">S-adenosyl-L-methionine</keyword>
<evidence type="ECO:0000256" key="8">
    <source>
        <dbReference type="PIRNR" id="PIRNR004553"/>
    </source>
</evidence>
<organism evidence="9 10">
    <name type="scientific">Acidihalobacter aeolianus</name>
    <dbReference type="NCBI Taxonomy" id="2792603"/>
    <lineage>
        <taxon>Bacteria</taxon>
        <taxon>Pseudomonadati</taxon>
        <taxon>Pseudomonadota</taxon>
        <taxon>Gammaproteobacteria</taxon>
        <taxon>Chromatiales</taxon>
        <taxon>Ectothiorhodospiraceae</taxon>
        <taxon>Acidihalobacter</taxon>
    </lineage>
</organism>
<dbReference type="InterPro" id="IPR002052">
    <property type="entry name" value="DNA_methylase_N6_adenine_CS"/>
</dbReference>
<dbReference type="GO" id="GO:0052913">
    <property type="term" value="F:16S rRNA (guanine(966)-N(2))-methyltransferase activity"/>
    <property type="evidence" value="ECO:0007669"/>
    <property type="project" value="UniProtKB-EC"/>
</dbReference>
<dbReference type="Proteomes" id="UP000095342">
    <property type="component" value="Chromosome"/>
</dbReference>
<dbReference type="PANTHER" id="PTHR43542:SF1">
    <property type="entry name" value="METHYLTRANSFERASE"/>
    <property type="match status" value="1"/>
</dbReference>
<keyword evidence="6 8" id="KW-0808">Transferase</keyword>
<proteinExistence type="inferred from homology"/>
<dbReference type="CDD" id="cd02440">
    <property type="entry name" value="AdoMet_MTases"/>
    <property type="match status" value="1"/>
</dbReference>
<evidence type="ECO:0000256" key="5">
    <source>
        <dbReference type="ARBA" id="ARBA00022603"/>
    </source>
</evidence>
<dbReference type="SUPFAM" id="SSF53335">
    <property type="entry name" value="S-adenosyl-L-methionine-dependent methyltransferases"/>
    <property type="match status" value="1"/>
</dbReference>
<dbReference type="EMBL" id="CP017448">
    <property type="protein sequence ID" value="AOV18662.1"/>
    <property type="molecule type" value="Genomic_DNA"/>
</dbReference>
<comment type="similarity">
    <text evidence="2 8">Belongs to the methyltransferase superfamily. RsmD family.</text>
</comment>
<evidence type="ECO:0000313" key="9">
    <source>
        <dbReference type="EMBL" id="AOV18662.1"/>
    </source>
</evidence>
<dbReference type="PIRSF" id="PIRSF004553">
    <property type="entry name" value="CHP00095"/>
    <property type="match status" value="1"/>
</dbReference>
<evidence type="ECO:0000256" key="2">
    <source>
        <dbReference type="ARBA" id="ARBA00005269"/>
    </source>
</evidence>
<dbReference type="NCBIfam" id="TIGR00095">
    <property type="entry name" value="16S rRNA (guanine(966)-N(2))-methyltransferase RsmD"/>
    <property type="match status" value="1"/>
</dbReference>
<evidence type="ECO:0000256" key="7">
    <source>
        <dbReference type="ARBA" id="ARBA00048326"/>
    </source>
</evidence>
<dbReference type="Pfam" id="PF03602">
    <property type="entry name" value="Cons_hypoth95"/>
    <property type="match status" value="1"/>
</dbReference>
<dbReference type="Gene3D" id="3.40.50.150">
    <property type="entry name" value="Vaccinia Virus protein VP39"/>
    <property type="match status" value="1"/>
</dbReference>
<dbReference type="KEGG" id="aaeo:BJI67_14655"/>
<accession>A0A1D8KCI5</accession>
<dbReference type="AlphaFoldDB" id="A0A1D8KCI5"/>
<protein>
    <recommendedName>
        <fullName evidence="4 8">Ribosomal RNA small subunit methyltransferase D</fullName>
        <ecNumber evidence="3 8">2.1.1.171</ecNumber>
    </recommendedName>
</protein>
<dbReference type="InterPro" id="IPR004398">
    <property type="entry name" value="RNA_MeTrfase_RsmD"/>
</dbReference>
<dbReference type="InterPro" id="IPR029063">
    <property type="entry name" value="SAM-dependent_MTases_sf"/>
</dbReference>
<gene>
    <name evidence="9" type="ORF">BJI67_14655</name>
</gene>
<dbReference type="PANTHER" id="PTHR43542">
    <property type="entry name" value="METHYLTRANSFERASE"/>
    <property type="match status" value="1"/>
</dbReference>
<keyword evidence="8" id="KW-0698">rRNA processing</keyword>
<evidence type="ECO:0000256" key="4">
    <source>
        <dbReference type="ARBA" id="ARBA00013682"/>
    </source>
</evidence>
<evidence type="ECO:0000256" key="6">
    <source>
        <dbReference type="ARBA" id="ARBA00022679"/>
    </source>
</evidence>
<comment type="function">
    <text evidence="1 8">Specifically methylates the guanine in position 966 of 16S rRNA in the assembled 30S particle.</text>
</comment>
<dbReference type="EC" id="2.1.1.171" evidence="3 8"/>
<keyword evidence="5 8" id="KW-0489">Methyltransferase</keyword>
<keyword evidence="10" id="KW-1185">Reference proteome</keyword>
<name>A0A1D8KCI5_9GAMM</name>
<evidence type="ECO:0000256" key="1">
    <source>
        <dbReference type="ARBA" id="ARBA00002649"/>
    </source>
</evidence>
<dbReference type="PROSITE" id="PS00092">
    <property type="entry name" value="N6_MTASE"/>
    <property type="match status" value="1"/>
</dbReference>
<comment type="catalytic activity">
    <reaction evidence="7 8">
        <text>guanosine(966) in 16S rRNA + S-adenosyl-L-methionine = N(2)-methylguanosine(966) in 16S rRNA + S-adenosyl-L-homocysteine + H(+)</text>
        <dbReference type="Rhea" id="RHEA:23548"/>
        <dbReference type="Rhea" id="RHEA-COMP:10211"/>
        <dbReference type="Rhea" id="RHEA-COMP:10212"/>
        <dbReference type="ChEBI" id="CHEBI:15378"/>
        <dbReference type="ChEBI" id="CHEBI:57856"/>
        <dbReference type="ChEBI" id="CHEBI:59789"/>
        <dbReference type="ChEBI" id="CHEBI:74269"/>
        <dbReference type="ChEBI" id="CHEBI:74481"/>
        <dbReference type="EC" id="2.1.1.171"/>
    </reaction>
</comment>